<gene>
    <name evidence="3" type="ORF">J437_LFUL001653</name>
</gene>
<dbReference type="SUPFAM" id="SSF63707">
    <property type="entry name" value="Ganglioside M2 (gm2) activator"/>
    <property type="match status" value="1"/>
</dbReference>
<name>A0A8K0K2H1_LADFU</name>
<evidence type="ECO:0000313" key="3">
    <source>
        <dbReference type="EMBL" id="KAG8227110.1"/>
    </source>
</evidence>
<dbReference type="OrthoDB" id="6409159at2759"/>
<evidence type="ECO:0000256" key="2">
    <source>
        <dbReference type="SAM" id="SignalP"/>
    </source>
</evidence>
<dbReference type="AlphaFoldDB" id="A0A8K0K2H1"/>
<proteinExistence type="predicted"/>
<dbReference type="Proteomes" id="UP000792457">
    <property type="component" value="Unassembled WGS sequence"/>
</dbReference>
<dbReference type="InterPro" id="IPR028996">
    <property type="entry name" value="GM2-AP"/>
</dbReference>
<dbReference type="GO" id="GO:0006689">
    <property type="term" value="P:ganglioside catabolic process"/>
    <property type="evidence" value="ECO:0007669"/>
    <property type="project" value="InterPro"/>
</dbReference>
<dbReference type="PANTHER" id="PTHR17357">
    <property type="entry name" value="GM2 GANGLIOSIDE ACTIVATOR PROTEIN"/>
    <property type="match status" value="1"/>
</dbReference>
<sequence>MRTLSRSCFRTSLAFYIVLLLVVRTASAGFLSKRKVRIKTIKFADCGTSKDPVKISDLFVATSVSPKGDGDINNDLGGDLVVAGKAFSKMELKPPIRAEVHMQRRMLGIWMRVFCIRQFGSCDFEDLCSLAPSNGYCPPILEEHDVPCNCPILPGNYSLPDAQFRVDGTRWAGVMAGTYRGSVRFKSGDKQLACIAANFELE</sequence>
<keyword evidence="4" id="KW-1185">Reference proteome</keyword>
<organism evidence="3 4">
    <name type="scientific">Ladona fulva</name>
    <name type="common">Scarce chaser dragonfly</name>
    <name type="synonym">Libellula fulva</name>
    <dbReference type="NCBI Taxonomy" id="123851"/>
    <lineage>
        <taxon>Eukaryota</taxon>
        <taxon>Metazoa</taxon>
        <taxon>Ecdysozoa</taxon>
        <taxon>Arthropoda</taxon>
        <taxon>Hexapoda</taxon>
        <taxon>Insecta</taxon>
        <taxon>Pterygota</taxon>
        <taxon>Palaeoptera</taxon>
        <taxon>Odonata</taxon>
        <taxon>Epiprocta</taxon>
        <taxon>Anisoptera</taxon>
        <taxon>Libelluloidea</taxon>
        <taxon>Libellulidae</taxon>
        <taxon>Ladona</taxon>
    </lineage>
</organism>
<protein>
    <recommendedName>
        <fullName evidence="5">MD-2-related lipid-recognition domain-containing protein</fullName>
    </recommendedName>
</protein>
<dbReference type="GO" id="GO:0009898">
    <property type="term" value="C:cytoplasmic side of plasma membrane"/>
    <property type="evidence" value="ECO:0007669"/>
    <property type="project" value="TreeGrafter"/>
</dbReference>
<keyword evidence="1 2" id="KW-0732">Signal</keyword>
<evidence type="ECO:0000256" key="1">
    <source>
        <dbReference type="ARBA" id="ARBA00022729"/>
    </source>
</evidence>
<dbReference type="GO" id="GO:0005319">
    <property type="term" value="F:lipid transporter activity"/>
    <property type="evidence" value="ECO:0007669"/>
    <property type="project" value="TreeGrafter"/>
</dbReference>
<comment type="caution">
    <text evidence="3">The sequence shown here is derived from an EMBL/GenBank/DDBJ whole genome shotgun (WGS) entry which is preliminary data.</text>
</comment>
<dbReference type="PANTHER" id="PTHR17357:SF0">
    <property type="entry name" value="GANGLIOSIDE GM2 ACTIVATOR"/>
    <property type="match status" value="1"/>
</dbReference>
<evidence type="ECO:0000313" key="4">
    <source>
        <dbReference type="Proteomes" id="UP000792457"/>
    </source>
</evidence>
<dbReference type="InterPro" id="IPR036846">
    <property type="entry name" value="GM2-AP_sf"/>
</dbReference>
<dbReference type="Gene3D" id="2.70.220.10">
    <property type="entry name" value="Ganglioside GM2 activator"/>
    <property type="match status" value="1"/>
</dbReference>
<feature type="signal peptide" evidence="2">
    <location>
        <begin position="1"/>
        <end position="28"/>
    </location>
</feature>
<feature type="chain" id="PRO_5035442938" description="MD-2-related lipid-recognition domain-containing protein" evidence="2">
    <location>
        <begin position="29"/>
        <end position="202"/>
    </location>
</feature>
<dbReference type="GO" id="GO:0008047">
    <property type="term" value="F:enzyme activator activity"/>
    <property type="evidence" value="ECO:0007669"/>
    <property type="project" value="InterPro"/>
</dbReference>
<reference evidence="3" key="2">
    <citation type="submission" date="2017-10" db="EMBL/GenBank/DDBJ databases">
        <title>Ladona fulva Genome sequencing and assembly.</title>
        <authorList>
            <person name="Murali S."/>
            <person name="Richards S."/>
            <person name="Bandaranaike D."/>
            <person name="Bellair M."/>
            <person name="Blankenburg K."/>
            <person name="Chao H."/>
            <person name="Dinh H."/>
            <person name="Doddapaneni H."/>
            <person name="Dugan-Rocha S."/>
            <person name="Elkadiri S."/>
            <person name="Gnanaolivu R."/>
            <person name="Hernandez B."/>
            <person name="Skinner E."/>
            <person name="Javaid M."/>
            <person name="Lee S."/>
            <person name="Li M."/>
            <person name="Ming W."/>
            <person name="Munidasa M."/>
            <person name="Muniz J."/>
            <person name="Nguyen L."/>
            <person name="Hughes D."/>
            <person name="Osuji N."/>
            <person name="Pu L.-L."/>
            <person name="Puazo M."/>
            <person name="Qu C."/>
            <person name="Quiroz J."/>
            <person name="Raj R."/>
            <person name="Weissenberger G."/>
            <person name="Xin Y."/>
            <person name="Zou X."/>
            <person name="Han Y."/>
            <person name="Worley K."/>
            <person name="Muzny D."/>
            <person name="Gibbs R."/>
        </authorList>
    </citation>
    <scope>NUCLEOTIDE SEQUENCE</scope>
    <source>
        <strain evidence="3">Sampled in the wild</strain>
    </source>
</reference>
<accession>A0A8K0K2H1</accession>
<evidence type="ECO:0008006" key="5">
    <source>
        <dbReference type="Google" id="ProtNLM"/>
    </source>
</evidence>
<dbReference type="EMBL" id="KZ308312">
    <property type="protein sequence ID" value="KAG8227110.1"/>
    <property type="molecule type" value="Genomic_DNA"/>
</dbReference>
<reference evidence="3" key="1">
    <citation type="submission" date="2013-04" db="EMBL/GenBank/DDBJ databases">
        <authorList>
            <person name="Qu J."/>
            <person name="Murali S.C."/>
            <person name="Bandaranaike D."/>
            <person name="Bellair M."/>
            <person name="Blankenburg K."/>
            <person name="Chao H."/>
            <person name="Dinh H."/>
            <person name="Doddapaneni H."/>
            <person name="Downs B."/>
            <person name="Dugan-Rocha S."/>
            <person name="Elkadiri S."/>
            <person name="Gnanaolivu R.D."/>
            <person name="Hernandez B."/>
            <person name="Javaid M."/>
            <person name="Jayaseelan J.C."/>
            <person name="Lee S."/>
            <person name="Li M."/>
            <person name="Ming W."/>
            <person name="Munidasa M."/>
            <person name="Muniz J."/>
            <person name="Nguyen L."/>
            <person name="Ongeri F."/>
            <person name="Osuji N."/>
            <person name="Pu L.-L."/>
            <person name="Puazo M."/>
            <person name="Qu C."/>
            <person name="Quiroz J."/>
            <person name="Raj R."/>
            <person name="Weissenberger G."/>
            <person name="Xin Y."/>
            <person name="Zou X."/>
            <person name="Han Y."/>
            <person name="Richards S."/>
            <person name="Worley K."/>
            <person name="Muzny D."/>
            <person name="Gibbs R."/>
        </authorList>
    </citation>
    <scope>NUCLEOTIDE SEQUENCE</scope>
    <source>
        <strain evidence="3">Sampled in the wild</strain>
    </source>
</reference>